<keyword evidence="3" id="KW-1185">Reference proteome</keyword>
<name>A0A9X0Z2E9_9BACI</name>
<evidence type="ECO:0000313" key="3">
    <source>
        <dbReference type="Proteomes" id="UP001138793"/>
    </source>
</evidence>
<evidence type="ECO:0008006" key="4">
    <source>
        <dbReference type="Google" id="ProtNLM"/>
    </source>
</evidence>
<evidence type="ECO:0000256" key="1">
    <source>
        <dbReference type="SAM" id="Phobius"/>
    </source>
</evidence>
<dbReference type="Pfam" id="PF14015">
    <property type="entry name" value="DUF4231"/>
    <property type="match status" value="1"/>
</dbReference>
<keyword evidence="1" id="KW-0472">Membrane</keyword>
<dbReference type="NCBIfam" id="NF033634">
    <property type="entry name" value="SLATT_1"/>
    <property type="match status" value="1"/>
</dbReference>
<protein>
    <recommendedName>
        <fullName evidence="4">DUF4231 domain-containing protein</fullName>
    </recommendedName>
</protein>
<dbReference type="AlphaFoldDB" id="A0A9X0Z2E9"/>
<dbReference type="InterPro" id="IPR025325">
    <property type="entry name" value="DUF4231"/>
</dbReference>
<evidence type="ECO:0000313" key="2">
    <source>
        <dbReference type="EMBL" id="MBP2079771.1"/>
    </source>
</evidence>
<dbReference type="OrthoDB" id="9791874at2"/>
<organism evidence="2 3">
    <name type="scientific">Oceanobacillus polygoni</name>
    <dbReference type="NCBI Taxonomy" id="1235259"/>
    <lineage>
        <taxon>Bacteria</taxon>
        <taxon>Bacillati</taxon>
        <taxon>Bacillota</taxon>
        <taxon>Bacilli</taxon>
        <taxon>Bacillales</taxon>
        <taxon>Bacillaceae</taxon>
        <taxon>Oceanobacillus</taxon>
    </lineage>
</organism>
<dbReference type="RefSeq" id="WP_149476522.1">
    <property type="nucleotide sequence ID" value="NZ_JAGGMB010000021.1"/>
</dbReference>
<dbReference type="Proteomes" id="UP001138793">
    <property type="component" value="Unassembled WGS sequence"/>
</dbReference>
<keyword evidence="1" id="KW-0812">Transmembrane</keyword>
<accession>A0A9X0Z2E9</accession>
<reference evidence="2" key="1">
    <citation type="submission" date="2021-03" db="EMBL/GenBank/DDBJ databases">
        <title>Genomic Encyclopedia of Type Strains, Phase IV (KMG-IV): sequencing the most valuable type-strain genomes for metagenomic binning, comparative biology and taxonomic classification.</title>
        <authorList>
            <person name="Goeker M."/>
        </authorList>
    </citation>
    <scope>NUCLEOTIDE SEQUENCE</scope>
    <source>
        <strain evidence="2">DSM 107338</strain>
    </source>
</reference>
<gene>
    <name evidence="2" type="ORF">J2Z64_004070</name>
</gene>
<dbReference type="EMBL" id="JAGGMB010000021">
    <property type="protein sequence ID" value="MBP2079771.1"/>
    <property type="molecule type" value="Genomic_DNA"/>
</dbReference>
<comment type="caution">
    <text evidence="2">The sequence shown here is derived from an EMBL/GenBank/DDBJ whole genome shotgun (WGS) entry which is preliminary data.</text>
</comment>
<proteinExistence type="predicted"/>
<sequence>MNEEDYINQRLEYQINWYDKKSISCQKKYKWLKRLEILFATAIPVVISIGPNTIIVSVLGGSIAFIEGWLSLSKYHENWIEYRSICELLRQEKYMFLTKSGIYTSDHTLNYLVERVESIVSKENVNWANLHSEKGV</sequence>
<feature type="transmembrane region" description="Helical" evidence="1">
    <location>
        <begin position="37"/>
        <end position="66"/>
    </location>
</feature>
<keyword evidence="1" id="KW-1133">Transmembrane helix</keyword>